<name>A0ABY7GE77_MYAAR</name>
<gene>
    <name evidence="2" type="ORF">MAR_034189</name>
</gene>
<dbReference type="EMBL" id="CP111028">
    <property type="protein sequence ID" value="WAR31647.1"/>
    <property type="molecule type" value="Genomic_DNA"/>
</dbReference>
<dbReference type="Proteomes" id="UP001164746">
    <property type="component" value="Chromosome 17"/>
</dbReference>
<organism evidence="2 3">
    <name type="scientific">Mya arenaria</name>
    <name type="common">Soft-shell clam</name>
    <dbReference type="NCBI Taxonomy" id="6604"/>
    <lineage>
        <taxon>Eukaryota</taxon>
        <taxon>Metazoa</taxon>
        <taxon>Spiralia</taxon>
        <taxon>Lophotrochozoa</taxon>
        <taxon>Mollusca</taxon>
        <taxon>Bivalvia</taxon>
        <taxon>Autobranchia</taxon>
        <taxon>Heteroconchia</taxon>
        <taxon>Euheterodonta</taxon>
        <taxon>Imparidentia</taxon>
        <taxon>Neoheterodontei</taxon>
        <taxon>Myida</taxon>
        <taxon>Myoidea</taxon>
        <taxon>Myidae</taxon>
        <taxon>Mya</taxon>
    </lineage>
</organism>
<protein>
    <submittedName>
        <fullName evidence="2">Uncharacterized protein</fullName>
    </submittedName>
</protein>
<proteinExistence type="predicted"/>
<evidence type="ECO:0000313" key="3">
    <source>
        <dbReference type="Proteomes" id="UP001164746"/>
    </source>
</evidence>
<evidence type="ECO:0000313" key="2">
    <source>
        <dbReference type="EMBL" id="WAR31647.1"/>
    </source>
</evidence>
<feature type="region of interest" description="Disordered" evidence="1">
    <location>
        <begin position="1"/>
        <end position="31"/>
    </location>
</feature>
<sequence length="96" mass="10732">MGGRDLDPKLGAITGTSHETRRPMNAQQQQHVSAHRNYHCLHSTIIVENKGHLNDDLQLNLIASLGGPLLPFPYDCTLIGNKIYPDRESIVTPYRT</sequence>
<reference evidence="2" key="1">
    <citation type="submission" date="2022-11" db="EMBL/GenBank/DDBJ databases">
        <title>Centuries of genome instability and evolution in soft-shell clam transmissible cancer (bioRxiv).</title>
        <authorList>
            <person name="Hart S.F.M."/>
            <person name="Yonemitsu M.A."/>
            <person name="Giersch R.M."/>
            <person name="Beal B.F."/>
            <person name="Arriagada G."/>
            <person name="Davis B.W."/>
            <person name="Ostrander E.A."/>
            <person name="Goff S.P."/>
            <person name="Metzger M.J."/>
        </authorList>
    </citation>
    <scope>NUCLEOTIDE SEQUENCE</scope>
    <source>
        <strain evidence="2">MELC-2E11</strain>
        <tissue evidence="2">Siphon/mantle</tissue>
    </source>
</reference>
<accession>A0ABY7GE77</accession>
<evidence type="ECO:0000256" key="1">
    <source>
        <dbReference type="SAM" id="MobiDB-lite"/>
    </source>
</evidence>
<keyword evidence="3" id="KW-1185">Reference proteome</keyword>